<reference evidence="1" key="1">
    <citation type="submission" date="2018-05" db="EMBL/GenBank/DDBJ databases">
        <authorList>
            <person name="Lanie J.A."/>
            <person name="Ng W.-L."/>
            <person name="Kazmierczak K.M."/>
            <person name="Andrzejewski T.M."/>
            <person name="Davidsen T.M."/>
            <person name="Wayne K.J."/>
            <person name="Tettelin H."/>
            <person name="Glass J.I."/>
            <person name="Rusch D."/>
            <person name="Podicherti R."/>
            <person name="Tsui H.-C.T."/>
            <person name="Winkler M.E."/>
        </authorList>
    </citation>
    <scope>NUCLEOTIDE SEQUENCE</scope>
</reference>
<dbReference type="AlphaFoldDB" id="A0A381VF93"/>
<proteinExistence type="predicted"/>
<organism evidence="1">
    <name type="scientific">marine metagenome</name>
    <dbReference type="NCBI Taxonomy" id="408172"/>
    <lineage>
        <taxon>unclassified sequences</taxon>
        <taxon>metagenomes</taxon>
        <taxon>ecological metagenomes</taxon>
    </lineage>
</organism>
<protein>
    <recommendedName>
        <fullName evidence="2">LptD C-terminal domain-containing protein</fullName>
    </recommendedName>
</protein>
<evidence type="ECO:0008006" key="2">
    <source>
        <dbReference type="Google" id="ProtNLM"/>
    </source>
</evidence>
<dbReference type="EMBL" id="UINC01008674">
    <property type="protein sequence ID" value="SVA39010.1"/>
    <property type="molecule type" value="Genomic_DNA"/>
</dbReference>
<gene>
    <name evidence="1" type="ORF">METZ01_LOCUS91864</name>
</gene>
<name>A0A381VF93_9ZZZZ</name>
<feature type="non-terminal residue" evidence="1">
    <location>
        <position position="1"/>
    </location>
</feature>
<accession>A0A381VF93</accession>
<sequence>NGDFIAYNVLTGNREPNTVVEGSQKFSLDLGRIIGFPDILFRANSRQEFRGQEPTLGYILRPDIQDTSVSRSNIYSRMEMIFSSNRRILTWIENHRSLNGLDPRGNDLNQNNEVGLDLDQTLSKTFSIRNKGKLSSRSIESTVSSLRDRDVKGWWNELQLQFRLNNSMDLDFSVVGGSDAGKQQGKPFSGSAYGMILQGQLFFNKTGRFQTGIHLIRAQEKNDLGYIPPEALNGYPVGTSFRTNTRLQYFVNRSVSMVFTLNTINDDRYSNFITFQGEVRAHF</sequence>
<evidence type="ECO:0000313" key="1">
    <source>
        <dbReference type="EMBL" id="SVA39010.1"/>
    </source>
</evidence>